<dbReference type="Gene3D" id="3.30.70.60">
    <property type="match status" value="1"/>
</dbReference>
<accession>D5MFD9</accession>
<dbReference type="HOGENOM" id="CLU_102444_1_0_0"/>
<dbReference type="eggNOG" id="COG3167">
    <property type="taxonomic scope" value="Bacteria"/>
</dbReference>
<dbReference type="KEGG" id="mox:DAMO_1410"/>
<keyword evidence="2" id="KW-0812">Transmembrane</keyword>
<proteinExistence type="predicted"/>
<evidence type="ECO:0000313" key="4">
    <source>
        <dbReference type="Proteomes" id="UP000006898"/>
    </source>
</evidence>
<dbReference type="InterPro" id="IPR007445">
    <property type="entry name" value="PilO"/>
</dbReference>
<dbReference type="Proteomes" id="UP000006898">
    <property type="component" value="Chromosome"/>
</dbReference>
<dbReference type="PANTHER" id="PTHR39555:SF1">
    <property type="entry name" value="TYPE IV PILUS INNER MEMBRANE COMPONENT PILO"/>
    <property type="match status" value="1"/>
</dbReference>
<dbReference type="InterPro" id="IPR014717">
    <property type="entry name" value="Transl_elong_EF1B/ribsomal_bS6"/>
</dbReference>
<dbReference type="Pfam" id="PF04350">
    <property type="entry name" value="PilO"/>
    <property type="match status" value="1"/>
</dbReference>
<evidence type="ECO:0000256" key="2">
    <source>
        <dbReference type="SAM" id="Phobius"/>
    </source>
</evidence>
<keyword evidence="1" id="KW-0175">Coiled coil</keyword>
<keyword evidence="2" id="KW-0472">Membrane</keyword>
<sequence>MLPSFDLSAHTANLPLTQKVALGVVVGTLAVILYWQFVLGAEWAARSEAQAELLRLRAQVEQTRQIAGRKPHLEQEIKLLEAQLQRTVQQLPTEKEIPALLKRVAGLGQETDLDVTLFKPGTPVAKEFYTEVPIQLKVTGTYHDVGLLFERFGQLERIVNVADLTVREATKGRRAGDTIQAEFSVVTYSYTGASGAKSGEGASATK</sequence>
<name>D5MFD9_METO1</name>
<protein>
    <recommendedName>
        <fullName evidence="5">Pilus assembly protein PilO</fullName>
    </recommendedName>
</protein>
<reference evidence="3 4" key="1">
    <citation type="journal article" date="2010" name="Nature">
        <title>Nitrite-driven anaerobic methane oxidation by oxygenic bacteria.</title>
        <authorList>
            <person name="Ettwig K.F."/>
            <person name="Butler M.K."/>
            <person name="Le Paslier D."/>
            <person name="Pelletier E."/>
            <person name="Mangenot S."/>
            <person name="Kuypers M.M.M."/>
            <person name="Schreiber F."/>
            <person name="Dutilh B.E."/>
            <person name="Zedelius J."/>
            <person name="de Beer D."/>
            <person name="Gloerich J."/>
            <person name="Wessels H.J.C.T."/>
            <person name="van Allen T."/>
            <person name="Luesken F."/>
            <person name="Wu M."/>
            <person name="van de Pas-Schoonen K.T."/>
            <person name="Op den Camp H.J.M."/>
            <person name="Janssen-Megens E.M."/>
            <person name="Francoijs K-J."/>
            <person name="Stunnenberg H."/>
            <person name="Weissenbach J."/>
            <person name="Jetten M.S.M."/>
            <person name="Strous M."/>
        </authorList>
    </citation>
    <scope>NUCLEOTIDE SEQUENCE [LARGE SCALE GENOMIC DNA]</scope>
</reference>
<dbReference type="STRING" id="671143.DAMO_1410"/>
<dbReference type="AlphaFoldDB" id="D5MFD9"/>
<dbReference type="PANTHER" id="PTHR39555">
    <property type="entry name" value="FIMBRIAL ASSEMBLY PROTEIN PILO-LIKE PROTEIN-RELATED"/>
    <property type="match status" value="1"/>
</dbReference>
<evidence type="ECO:0000256" key="1">
    <source>
        <dbReference type="SAM" id="Coils"/>
    </source>
</evidence>
<gene>
    <name evidence="3" type="ORF">DAMO_1410</name>
</gene>
<feature type="coiled-coil region" evidence="1">
    <location>
        <begin position="46"/>
        <end position="90"/>
    </location>
</feature>
<dbReference type="GO" id="GO:0043683">
    <property type="term" value="P:type IV pilus assembly"/>
    <property type="evidence" value="ECO:0007669"/>
    <property type="project" value="InterPro"/>
</dbReference>
<dbReference type="EMBL" id="FP565575">
    <property type="protein sequence ID" value="CBE68470.1"/>
    <property type="molecule type" value="Genomic_DNA"/>
</dbReference>
<evidence type="ECO:0000313" key="3">
    <source>
        <dbReference type="EMBL" id="CBE68470.1"/>
    </source>
</evidence>
<evidence type="ECO:0008006" key="5">
    <source>
        <dbReference type="Google" id="ProtNLM"/>
    </source>
</evidence>
<dbReference type="GO" id="GO:0043107">
    <property type="term" value="P:type IV pilus-dependent motility"/>
    <property type="evidence" value="ECO:0007669"/>
    <property type="project" value="InterPro"/>
</dbReference>
<feature type="transmembrane region" description="Helical" evidence="2">
    <location>
        <begin position="20"/>
        <end position="45"/>
    </location>
</feature>
<organism evidence="3 4">
    <name type="scientific">Methylomirabilis oxygeniifera</name>
    <dbReference type="NCBI Taxonomy" id="671143"/>
    <lineage>
        <taxon>Bacteria</taxon>
        <taxon>Candidatus Methylomirabilota</taxon>
        <taxon>Candidatus Methylomirabilia</taxon>
        <taxon>Candidatus Methylomirabilales</taxon>
        <taxon>Candidatus Methylomirabilaceae</taxon>
        <taxon>Candidatus Methylomirabilis</taxon>
    </lineage>
</organism>
<keyword evidence="2" id="KW-1133">Transmembrane helix</keyword>